<comment type="similarity">
    <text evidence="1">Belongs to the class-I pyridine nucleotide-disulfide oxidoreductase family.</text>
</comment>
<dbReference type="PANTHER" id="PTHR43014">
    <property type="entry name" value="MERCURIC REDUCTASE"/>
    <property type="match status" value="1"/>
</dbReference>
<dbReference type="PIRSF" id="PIRSF000350">
    <property type="entry name" value="Mercury_reductase_MerA"/>
    <property type="match status" value="1"/>
</dbReference>
<feature type="domain" description="FAD/NAD(P)-binding" evidence="8">
    <location>
        <begin position="6"/>
        <end position="319"/>
    </location>
</feature>
<dbReference type="Pfam" id="PF07992">
    <property type="entry name" value="Pyr_redox_2"/>
    <property type="match status" value="1"/>
</dbReference>
<evidence type="ECO:0000256" key="2">
    <source>
        <dbReference type="ARBA" id="ARBA00022630"/>
    </source>
</evidence>
<feature type="active site" description="Proton acceptor" evidence="4">
    <location>
        <position position="435"/>
    </location>
</feature>
<gene>
    <name evidence="9" type="ORF">CKO21_13505</name>
</gene>
<dbReference type="Gene3D" id="3.30.390.30">
    <property type="match status" value="1"/>
</dbReference>
<feature type="domain" description="Pyridine nucleotide-disulphide oxidoreductase dimerisation" evidence="7">
    <location>
        <begin position="342"/>
        <end position="445"/>
    </location>
</feature>
<evidence type="ECO:0000256" key="3">
    <source>
        <dbReference type="ARBA" id="ARBA00022827"/>
    </source>
</evidence>
<keyword evidence="5" id="KW-0520">NAD</keyword>
<evidence type="ECO:0000313" key="10">
    <source>
        <dbReference type="Proteomes" id="UP000778970"/>
    </source>
</evidence>
<dbReference type="InterPro" id="IPR023753">
    <property type="entry name" value="FAD/NAD-binding_dom"/>
</dbReference>
<keyword evidence="10" id="KW-1185">Reference proteome</keyword>
<keyword evidence="5" id="KW-0547">Nucleotide-binding</keyword>
<feature type="binding site" evidence="5">
    <location>
        <begin position="177"/>
        <end position="184"/>
    </location>
    <ligand>
        <name>NAD(+)</name>
        <dbReference type="ChEBI" id="CHEBI:57540"/>
    </ligand>
</feature>
<dbReference type="NCBIfam" id="NF004939">
    <property type="entry name" value="PRK06292.1-1"/>
    <property type="match status" value="1"/>
</dbReference>
<reference evidence="9" key="1">
    <citation type="submission" date="2017-08" db="EMBL/GenBank/DDBJ databases">
        <authorList>
            <person name="Imhoff J.F."/>
            <person name="Rahn T."/>
            <person name="Kuenzel S."/>
            <person name="Neulinger S.C."/>
        </authorList>
    </citation>
    <scope>NUCLEOTIDE SEQUENCE</scope>
    <source>
        <strain evidence="9">DSM 9154</strain>
    </source>
</reference>
<reference evidence="9" key="2">
    <citation type="journal article" date="2020" name="Microorganisms">
        <title>Osmotic Adaptation and Compatible Solute Biosynthesis of Phototrophic Bacteria as Revealed from Genome Analyses.</title>
        <authorList>
            <person name="Imhoff J.F."/>
            <person name="Rahn T."/>
            <person name="Kunzel S."/>
            <person name="Keller A."/>
            <person name="Neulinger S.C."/>
        </authorList>
    </citation>
    <scope>NUCLEOTIDE SEQUENCE</scope>
    <source>
        <strain evidence="9">DSM 9154</strain>
    </source>
</reference>
<evidence type="ECO:0000256" key="6">
    <source>
        <dbReference type="PIRSR" id="PIRSR000350-4"/>
    </source>
</evidence>
<feature type="binding site" evidence="5">
    <location>
        <position position="51"/>
    </location>
    <ligand>
        <name>FAD</name>
        <dbReference type="ChEBI" id="CHEBI:57692"/>
    </ligand>
</feature>
<accession>A0A934QKA8</accession>
<feature type="binding site" evidence="5">
    <location>
        <position position="262"/>
    </location>
    <ligand>
        <name>NAD(+)</name>
        <dbReference type="ChEBI" id="CHEBI:57540"/>
    </ligand>
</feature>
<evidence type="ECO:0000313" key="9">
    <source>
        <dbReference type="EMBL" id="MBK1698259.1"/>
    </source>
</evidence>
<dbReference type="AlphaFoldDB" id="A0A934QKA8"/>
<evidence type="ECO:0000256" key="5">
    <source>
        <dbReference type="PIRSR" id="PIRSR000350-3"/>
    </source>
</evidence>
<dbReference type="SUPFAM" id="SSF55424">
    <property type="entry name" value="FAD/NAD-linked reductases, dimerisation (C-terminal) domain"/>
    <property type="match status" value="1"/>
</dbReference>
<evidence type="ECO:0000259" key="7">
    <source>
        <dbReference type="Pfam" id="PF02852"/>
    </source>
</evidence>
<dbReference type="PRINTS" id="PR00411">
    <property type="entry name" value="PNDRDTASEI"/>
</dbReference>
<dbReference type="InterPro" id="IPR001100">
    <property type="entry name" value="Pyr_nuc-diS_OxRdtase"/>
</dbReference>
<dbReference type="Proteomes" id="UP000778970">
    <property type="component" value="Unassembled WGS sequence"/>
</dbReference>
<dbReference type="GO" id="GO:0003955">
    <property type="term" value="F:NAD(P)H dehydrogenase (quinone) activity"/>
    <property type="evidence" value="ECO:0007669"/>
    <property type="project" value="TreeGrafter"/>
</dbReference>
<feature type="binding site" evidence="5">
    <location>
        <position position="304"/>
    </location>
    <ligand>
        <name>FAD</name>
        <dbReference type="ChEBI" id="CHEBI:57692"/>
    </ligand>
</feature>
<dbReference type="EMBL" id="NRRE01000026">
    <property type="protein sequence ID" value="MBK1698259.1"/>
    <property type="molecule type" value="Genomic_DNA"/>
</dbReference>
<feature type="disulfide bond" description="Redox-active" evidence="6">
    <location>
        <begin position="42"/>
        <end position="47"/>
    </location>
</feature>
<protein>
    <submittedName>
        <fullName evidence="9">Dihydrolipoyl dehydrogenase</fullName>
    </submittedName>
</protein>
<evidence type="ECO:0000259" key="8">
    <source>
        <dbReference type="Pfam" id="PF07992"/>
    </source>
</evidence>
<comment type="cofactor">
    <cofactor evidence="5">
        <name>FAD</name>
        <dbReference type="ChEBI" id="CHEBI:57692"/>
    </cofactor>
    <text evidence="5">Binds 1 FAD per subunit.</text>
</comment>
<dbReference type="InterPro" id="IPR016156">
    <property type="entry name" value="FAD/NAD-linked_Rdtase_dimer_sf"/>
</dbReference>
<name>A0A934QKA8_9PROT</name>
<dbReference type="InterPro" id="IPR036188">
    <property type="entry name" value="FAD/NAD-bd_sf"/>
</dbReference>
<evidence type="ECO:0000256" key="4">
    <source>
        <dbReference type="PIRSR" id="PIRSR000350-2"/>
    </source>
</evidence>
<dbReference type="SUPFAM" id="SSF51905">
    <property type="entry name" value="FAD/NAD(P)-binding domain"/>
    <property type="match status" value="1"/>
</dbReference>
<organism evidence="9 10">
    <name type="scientific">Rhodovibrio salinarum</name>
    <dbReference type="NCBI Taxonomy" id="1087"/>
    <lineage>
        <taxon>Bacteria</taxon>
        <taxon>Pseudomonadati</taxon>
        <taxon>Pseudomonadota</taxon>
        <taxon>Alphaproteobacteria</taxon>
        <taxon>Rhodospirillales</taxon>
        <taxon>Rhodovibrionaceae</taxon>
        <taxon>Rhodovibrio</taxon>
    </lineage>
</organism>
<sequence length="477" mass="52012">MERRVDVAIIGAGTAGLFALRQVKRFTDSYVVIDGGQLGTTCARVGCMPSKVMIKTAEDYHHRHALAAEGIAGGDRLGIEAPEAMAYVQRMRDSFVEHVMGGPVSKLGDKLIRSHARFRAQGEIEVDGGVVRAERVIVATGSRPVLPRAWQAFGDRVITTDQVFEQSSLPQSMAVLGLGVIGLELGQALARLGVEVTGIDMLQRLGGLSDETVNETAVAAMRREFPVWLGEKAELAEGMDGRIRVTAGAKSVEVEQVLVAAGRKPNADRLGLDQLGVELDRRGVPTYDPETMKVPGEPIFIAGDANADLPLQHEARDEGQIAGYNAARGTEQRFRRRAPLAIVFSQPNVVTVGESWATLQHQDVLVGTCRFEGDQRSRIKHADSGIARIYADRRDGRLRGASMVAPDGEHLGHLFALAIQQGLTAADVLRMPFYHPTTEERVQDALREIANNTEQQLDQPVDLEFLDHDERQVRAAE</sequence>
<keyword evidence="2" id="KW-0285">Flavoprotein</keyword>
<dbReference type="InterPro" id="IPR004099">
    <property type="entry name" value="Pyr_nucl-diS_OxRdtase_dimer"/>
</dbReference>
<dbReference type="PANTHER" id="PTHR43014:SF4">
    <property type="entry name" value="PYRIDINE NUCLEOTIDE-DISULFIDE OXIDOREDUCTASE RCLA-RELATED"/>
    <property type="match status" value="1"/>
</dbReference>
<feature type="binding site" evidence="5">
    <location>
        <begin position="140"/>
        <end position="142"/>
    </location>
    <ligand>
        <name>FAD</name>
        <dbReference type="ChEBI" id="CHEBI:57692"/>
    </ligand>
</feature>
<dbReference type="Gene3D" id="3.50.50.60">
    <property type="entry name" value="FAD/NAD(P)-binding domain"/>
    <property type="match status" value="2"/>
</dbReference>
<evidence type="ECO:0000256" key="1">
    <source>
        <dbReference type="ARBA" id="ARBA00007532"/>
    </source>
</evidence>
<proteinExistence type="inferred from homology"/>
<dbReference type="Pfam" id="PF02852">
    <property type="entry name" value="Pyr_redox_dim"/>
    <property type="match status" value="1"/>
</dbReference>
<dbReference type="PRINTS" id="PR00368">
    <property type="entry name" value="FADPNR"/>
</dbReference>
<keyword evidence="3 5" id="KW-0274">FAD</keyword>
<dbReference type="GO" id="GO:0050660">
    <property type="term" value="F:flavin adenine dinucleotide binding"/>
    <property type="evidence" value="ECO:0007669"/>
    <property type="project" value="TreeGrafter"/>
</dbReference>
<comment type="caution">
    <text evidence="9">The sequence shown here is derived from an EMBL/GenBank/DDBJ whole genome shotgun (WGS) entry which is preliminary data.</text>
</comment>